<dbReference type="Proteomes" id="UP001174209">
    <property type="component" value="Unassembled WGS sequence"/>
</dbReference>
<evidence type="ECO:0008006" key="4">
    <source>
        <dbReference type="Google" id="ProtNLM"/>
    </source>
</evidence>
<evidence type="ECO:0000313" key="2">
    <source>
        <dbReference type="EMBL" id="MDN4610010.1"/>
    </source>
</evidence>
<feature type="region of interest" description="Disordered" evidence="1">
    <location>
        <begin position="1"/>
        <end position="26"/>
    </location>
</feature>
<protein>
    <recommendedName>
        <fullName evidence="4">DUF1707 domain-containing protein</fullName>
    </recommendedName>
</protein>
<dbReference type="EMBL" id="JAROCG010000001">
    <property type="protein sequence ID" value="MDN4610010.1"/>
    <property type="molecule type" value="Genomic_DNA"/>
</dbReference>
<sequence length="263" mass="28191">MDASSPSSDAERELGELRRRAYGPHSDIQADRAALARLAELETAGTGNPPEGDDTEIDEPAAAAESVPVVDVARTVSAADRRDQAAGIAPVVASSNDPSRSRWHSIWLYATATRAHRSWSVAGTLVVLFALAYSLEWLIGPHSDATLHATEHEADDVVFLMLDVLGADVDRSSLRGYEPYRGVEPWFSVDRQGLQCFMIIDRSGPTVDGANCVPPGVDLFADIGAWPLLGDDSMDGLPDGSIIRFHHRGDSVDVSLYPASEAG</sequence>
<name>A0ABT8JXX9_9MICC</name>
<proteinExistence type="predicted"/>
<dbReference type="RefSeq" id="WP_301224868.1">
    <property type="nucleotide sequence ID" value="NZ_JAROCG010000001.1"/>
</dbReference>
<feature type="region of interest" description="Disordered" evidence="1">
    <location>
        <begin position="39"/>
        <end position="64"/>
    </location>
</feature>
<reference evidence="2" key="1">
    <citation type="submission" date="2023-06" db="EMBL/GenBank/DDBJ databases">
        <title>MT1 and MT2 Draft Genomes of Novel Species.</title>
        <authorList>
            <person name="Venkateswaran K."/>
        </authorList>
    </citation>
    <scope>NUCLEOTIDE SEQUENCE</scope>
    <source>
        <strain evidence="2">IIF3SC-B10</strain>
    </source>
</reference>
<organism evidence="2 3">
    <name type="scientific">Arthrobacter burdickii</name>
    <dbReference type="NCBI Taxonomy" id="3035920"/>
    <lineage>
        <taxon>Bacteria</taxon>
        <taxon>Bacillati</taxon>
        <taxon>Actinomycetota</taxon>
        <taxon>Actinomycetes</taxon>
        <taxon>Micrococcales</taxon>
        <taxon>Micrococcaceae</taxon>
        <taxon>Arthrobacter</taxon>
    </lineage>
</organism>
<evidence type="ECO:0000313" key="3">
    <source>
        <dbReference type="Proteomes" id="UP001174209"/>
    </source>
</evidence>
<gene>
    <name evidence="2" type="ORF">P5G52_03935</name>
</gene>
<accession>A0ABT8JXX9</accession>
<keyword evidence="3" id="KW-1185">Reference proteome</keyword>
<feature type="compositionally biased region" description="Basic and acidic residues" evidence="1">
    <location>
        <begin position="9"/>
        <end position="19"/>
    </location>
</feature>
<comment type="caution">
    <text evidence="2">The sequence shown here is derived from an EMBL/GenBank/DDBJ whole genome shotgun (WGS) entry which is preliminary data.</text>
</comment>
<evidence type="ECO:0000256" key="1">
    <source>
        <dbReference type="SAM" id="MobiDB-lite"/>
    </source>
</evidence>